<evidence type="ECO:0000313" key="8">
    <source>
        <dbReference type="Proteomes" id="UP000198850"/>
    </source>
</evidence>
<dbReference type="GO" id="GO:0003677">
    <property type="term" value="F:DNA binding"/>
    <property type="evidence" value="ECO:0007669"/>
    <property type="project" value="InterPro"/>
</dbReference>
<comment type="similarity">
    <text evidence="1">Belongs to the sigma-70 factor family. ECF subfamily.</text>
</comment>
<proteinExistence type="inferred from homology"/>
<accession>A0A1H4CYJ9</accession>
<dbReference type="InterPro" id="IPR013249">
    <property type="entry name" value="RNA_pol_sigma70_r4_t2"/>
</dbReference>
<dbReference type="OrthoDB" id="659569at2"/>
<dbReference type="Gene3D" id="1.10.10.10">
    <property type="entry name" value="Winged helix-like DNA-binding domain superfamily/Winged helix DNA-binding domain"/>
    <property type="match status" value="1"/>
</dbReference>
<dbReference type="PANTHER" id="PTHR43133:SF46">
    <property type="entry name" value="RNA POLYMERASE SIGMA-70 FACTOR ECF SUBFAMILY"/>
    <property type="match status" value="1"/>
</dbReference>
<protein>
    <submittedName>
        <fullName evidence="7">RNA polymerase sigma-70 factor, ECF subfamily</fullName>
    </submittedName>
</protein>
<dbReference type="GO" id="GO:0016987">
    <property type="term" value="F:sigma factor activity"/>
    <property type="evidence" value="ECO:0007669"/>
    <property type="project" value="UniProtKB-KW"/>
</dbReference>
<evidence type="ECO:0000256" key="1">
    <source>
        <dbReference type="ARBA" id="ARBA00010641"/>
    </source>
</evidence>
<evidence type="ECO:0000256" key="4">
    <source>
        <dbReference type="ARBA" id="ARBA00023163"/>
    </source>
</evidence>
<dbReference type="NCBIfam" id="TIGR02985">
    <property type="entry name" value="Sig70_bacteroi1"/>
    <property type="match status" value="1"/>
</dbReference>
<dbReference type="Pfam" id="PF08281">
    <property type="entry name" value="Sigma70_r4_2"/>
    <property type="match status" value="1"/>
</dbReference>
<dbReference type="SUPFAM" id="SSF88946">
    <property type="entry name" value="Sigma2 domain of RNA polymerase sigma factors"/>
    <property type="match status" value="1"/>
</dbReference>
<keyword evidence="3" id="KW-0731">Sigma factor</keyword>
<dbReference type="NCBIfam" id="TIGR02937">
    <property type="entry name" value="sigma70-ECF"/>
    <property type="match status" value="1"/>
</dbReference>
<dbReference type="InterPro" id="IPR014327">
    <property type="entry name" value="RNA_pol_sigma70_bacteroid"/>
</dbReference>
<dbReference type="InterPro" id="IPR014284">
    <property type="entry name" value="RNA_pol_sigma-70_dom"/>
</dbReference>
<dbReference type="STRING" id="425514.SAMN05443550_104253"/>
<evidence type="ECO:0000256" key="3">
    <source>
        <dbReference type="ARBA" id="ARBA00023082"/>
    </source>
</evidence>
<reference evidence="7 8" key="1">
    <citation type="submission" date="2016-10" db="EMBL/GenBank/DDBJ databases">
        <authorList>
            <person name="de Groot N.N."/>
        </authorList>
    </citation>
    <scope>NUCLEOTIDE SEQUENCE [LARGE SCALE GENOMIC DNA]</scope>
    <source>
        <strain evidence="7 8">DSM 19033</strain>
    </source>
</reference>
<evidence type="ECO:0000259" key="6">
    <source>
        <dbReference type="Pfam" id="PF08281"/>
    </source>
</evidence>
<dbReference type="Pfam" id="PF04542">
    <property type="entry name" value="Sigma70_r2"/>
    <property type="match status" value="1"/>
</dbReference>
<feature type="domain" description="RNA polymerase sigma factor 70 region 4 type 2" evidence="6">
    <location>
        <begin position="121"/>
        <end position="173"/>
    </location>
</feature>
<dbReference type="RefSeq" id="WP_090556384.1">
    <property type="nucleotide sequence ID" value="NZ_FNRA01000004.1"/>
</dbReference>
<feature type="domain" description="RNA polymerase sigma-70 region 2" evidence="5">
    <location>
        <begin position="35"/>
        <end position="92"/>
    </location>
</feature>
<keyword evidence="8" id="KW-1185">Reference proteome</keyword>
<keyword evidence="4" id="KW-0804">Transcription</keyword>
<dbReference type="AlphaFoldDB" id="A0A1H4CYJ9"/>
<dbReference type="InterPro" id="IPR013325">
    <property type="entry name" value="RNA_pol_sigma_r2"/>
</dbReference>
<dbReference type="InterPro" id="IPR036388">
    <property type="entry name" value="WH-like_DNA-bd_sf"/>
</dbReference>
<sequence>MNKYDSLTDEALFDLFRAGEWEAFTIIFKKYWTPLVLHANNILKDEDMAKDIVQELFSGLAGSPEKWQVKELKFYLYKAVRSRVINAIKHEKTKSNYLESLADHVSVTHADSDFQLQELIRIIDAEIQNMPPRMQEIFNLSRKQNLSHKEIADLMNISELTVRTQIRRALSTLRNNKDINTYTALLACTLAGIYK</sequence>
<dbReference type="CDD" id="cd06171">
    <property type="entry name" value="Sigma70_r4"/>
    <property type="match status" value="1"/>
</dbReference>
<dbReference type="Proteomes" id="UP000198850">
    <property type="component" value="Unassembled WGS sequence"/>
</dbReference>
<dbReference type="GO" id="GO:0006352">
    <property type="term" value="P:DNA-templated transcription initiation"/>
    <property type="evidence" value="ECO:0007669"/>
    <property type="project" value="InterPro"/>
</dbReference>
<dbReference type="Gene3D" id="1.10.1740.10">
    <property type="match status" value="1"/>
</dbReference>
<dbReference type="InterPro" id="IPR039425">
    <property type="entry name" value="RNA_pol_sigma-70-like"/>
</dbReference>
<evidence type="ECO:0000259" key="5">
    <source>
        <dbReference type="Pfam" id="PF04542"/>
    </source>
</evidence>
<organism evidence="7 8">
    <name type="scientific">Pedobacter hartonius</name>
    <dbReference type="NCBI Taxonomy" id="425514"/>
    <lineage>
        <taxon>Bacteria</taxon>
        <taxon>Pseudomonadati</taxon>
        <taxon>Bacteroidota</taxon>
        <taxon>Sphingobacteriia</taxon>
        <taxon>Sphingobacteriales</taxon>
        <taxon>Sphingobacteriaceae</taxon>
        <taxon>Pedobacter</taxon>
    </lineage>
</organism>
<evidence type="ECO:0000313" key="7">
    <source>
        <dbReference type="EMBL" id="SEA65504.1"/>
    </source>
</evidence>
<keyword evidence="2" id="KW-0805">Transcription regulation</keyword>
<name>A0A1H4CYJ9_9SPHI</name>
<evidence type="ECO:0000256" key="2">
    <source>
        <dbReference type="ARBA" id="ARBA00023015"/>
    </source>
</evidence>
<dbReference type="InterPro" id="IPR007627">
    <property type="entry name" value="RNA_pol_sigma70_r2"/>
</dbReference>
<dbReference type="PANTHER" id="PTHR43133">
    <property type="entry name" value="RNA POLYMERASE ECF-TYPE SIGMA FACTO"/>
    <property type="match status" value="1"/>
</dbReference>
<dbReference type="EMBL" id="FNRA01000004">
    <property type="protein sequence ID" value="SEA65504.1"/>
    <property type="molecule type" value="Genomic_DNA"/>
</dbReference>
<gene>
    <name evidence="7" type="ORF">SAMN05443550_104253</name>
</gene>
<dbReference type="SUPFAM" id="SSF88659">
    <property type="entry name" value="Sigma3 and sigma4 domains of RNA polymerase sigma factors"/>
    <property type="match status" value="1"/>
</dbReference>
<dbReference type="InterPro" id="IPR013324">
    <property type="entry name" value="RNA_pol_sigma_r3/r4-like"/>
</dbReference>